<evidence type="ECO:0000313" key="1">
    <source>
        <dbReference type="EMBL" id="KAL0829515.1"/>
    </source>
</evidence>
<dbReference type="AlphaFoldDB" id="A0ABD0SVA6"/>
<name>A0ABD0SVA6_LOXSC</name>
<sequence length="123" mass="14662">MEMEELPRKKIKYIPESEIETQCDDDDVFYQNSQTYDEWESVVNKDSGTIKKTTQDCATCTEKLTKDNFTNTEKMLEEVEERVPTIVDIHGCKYFRQFVPNELLRFSVDERYKIMQKIIESLK</sequence>
<evidence type="ECO:0000313" key="2">
    <source>
        <dbReference type="Proteomes" id="UP001549921"/>
    </source>
</evidence>
<organism evidence="1 2">
    <name type="scientific">Loxostege sticticalis</name>
    <name type="common">Beet webworm moth</name>
    <dbReference type="NCBI Taxonomy" id="481309"/>
    <lineage>
        <taxon>Eukaryota</taxon>
        <taxon>Metazoa</taxon>
        <taxon>Ecdysozoa</taxon>
        <taxon>Arthropoda</taxon>
        <taxon>Hexapoda</taxon>
        <taxon>Insecta</taxon>
        <taxon>Pterygota</taxon>
        <taxon>Neoptera</taxon>
        <taxon>Endopterygota</taxon>
        <taxon>Lepidoptera</taxon>
        <taxon>Glossata</taxon>
        <taxon>Ditrysia</taxon>
        <taxon>Pyraloidea</taxon>
        <taxon>Crambidae</taxon>
        <taxon>Pyraustinae</taxon>
        <taxon>Loxostege</taxon>
    </lineage>
</organism>
<gene>
    <name evidence="1" type="ORF">ABMA28_003035</name>
</gene>
<dbReference type="EMBL" id="JBEDNZ010000014">
    <property type="protein sequence ID" value="KAL0829515.1"/>
    <property type="molecule type" value="Genomic_DNA"/>
</dbReference>
<reference evidence="1 2" key="1">
    <citation type="submission" date="2024-06" db="EMBL/GenBank/DDBJ databases">
        <title>A chromosome-level genome assembly of beet webworm, Loxostege sticticalis.</title>
        <authorList>
            <person name="Zhang Y."/>
        </authorList>
    </citation>
    <scope>NUCLEOTIDE SEQUENCE [LARGE SCALE GENOMIC DNA]</scope>
    <source>
        <strain evidence="1">AQ028</strain>
        <tissue evidence="1">Male pupae</tissue>
    </source>
</reference>
<dbReference type="Proteomes" id="UP001549921">
    <property type="component" value="Unassembled WGS sequence"/>
</dbReference>
<proteinExistence type="predicted"/>
<accession>A0ABD0SVA6</accession>
<comment type="caution">
    <text evidence="1">The sequence shown here is derived from an EMBL/GenBank/DDBJ whole genome shotgun (WGS) entry which is preliminary data.</text>
</comment>
<protein>
    <submittedName>
        <fullName evidence="1">Uncharacterized protein</fullName>
    </submittedName>
</protein>